<dbReference type="GO" id="GO:0060271">
    <property type="term" value="P:cilium assembly"/>
    <property type="evidence" value="ECO:0007669"/>
    <property type="project" value="UniProtKB-UniRule"/>
</dbReference>
<dbReference type="GO" id="GO:0005634">
    <property type="term" value="C:nucleus"/>
    <property type="evidence" value="ECO:0007669"/>
    <property type="project" value="TreeGrafter"/>
</dbReference>
<evidence type="ECO:0000256" key="4">
    <source>
        <dbReference type="ARBA" id="ARBA00022846"/>
    </source>
</evidence>
<evidence type="ECO:0000256" key="6">
    <source>
        <dbReference type="ARBA" id="ARBA00023069"/>
    </source>
</evidence>
<feature type="coiled-coil region" evidence="11">
    <location>
        <begin position="334"/>
        <end position="368"/>
    </location>
</feature>
<evidence type="ECO:0000256" key="1">
    <source>
        <dbReference type="ARBA" id="ARBA00004611"/>
    </source>
</evidence>
<keyword evidence="5 11" id="KW-0175">Coiled coil</keyword>
<evidence type="ECO:0000256" key="9">
    <source>
        <dbReference type="ARBA" id="ARBA00045224"/>
    </source>
</evidence>
<dbReference type="PRINTS" id="PR00511">
    <property type="entry name" value="TEKTIN"/>
</dbReference>
<evidence type="ECO:0000256" key="2">
    <source>
        <dbReference type="ARBA" id="ARBA00007209"/>
    </source>
</evidence>
<comment type="similarity">
    <text evidence="2 10">Belongs to the tektin family.</text>
</comment>
<keyword evidence="4 10" id="KW-0282">Flagellum</keyword>
<dbReference type="GO" id="GO:0005930">
    <property type="term" value="C:axoneme"/>
    <property type="evidence" value="ECO:0007669"/>
    <property type="project" value="UniProtKB-SubCell"/>
</dbReference>
<protein>
    <recommendedName>
        <fullName evidence="10">Tektin</fullName>
    </recommendedName>
</protein>
<comment type="caution">
    <text evidence="12">The sequence shown here is derived from an EMBL/GenBank/DDBJ whole genome shotgun (WGS) entry which is preliminary data.</text>
</comment>
<accession>A0A4Z2DU15</accession>
<evidence type="ECO:0000313" key="12">
    <source>
        <dbReference type="EMBL" id="TNN19772.1"/>
    </source>
</evidence>
<dbReference type="PANTHER" id="PTHR19960:SF25">
    <property type="entry name" value="TEKTIN-1"/>
    <property type="match status" value="1"/>
</dbReference>
<dbReference type="STRING" id="6182.A0A4Z2DU15"/>
<keyword evidence="8 10" id="KW-0966">Cell projection</keyword>
<evidence type="ECO:0000256" key="8">
    <source>
        <dbReference type="ARBA" id="ARBA00023273"/>
    </source>
</evidence>
<evidence type="ECO:0000256" key="11">
    <source>
        <dbReference type="SAM" id="Coils"/>
    </source>
</evidence>
<keyword evidence="7" id="KW-0206">Cytoskeleton</keyword>
<evidence type="ECO:0000256" key="5">
    <source>
        <dbReference type="ARBA" id="ARBA00023054"/>
    </source>
</evidence>
<dbReference type="Pfam" id="PF03148">
    <property type="entry name" value="Tektin"/>
    <property type="match status" value="1"/>
</dbReference>
<dbReference type="EMBL" id="SKCS01000039">
    <property type="protein sequence ID" value="TNN19772.1"/>
    <property type="molecule type" value="Genomic_DNA"/>
</dbReference>
<dbReference type="InterPro" id="IPR048256">
    <property type="entry name" value="Tektin-like"/>
</dbReference>
<name>A0A4Z2DU15_SCHJA</name>
<keyword evidence="3" id="KW-0963">Cytoplasm</keyword>
<gene>
    <name evidence="12" type="ORF">EWB00_005994</name>
</gene>
<dbReference type="InterPro" id="IPR000435">
    <property type="entry name" value="Tektins"/>
</dbReference>
<proteinExistence type="inferred from homology"/>
<evidence type="ECO:0000313" key="13">
    <source>
        <dbReference type="Proteomes" id="UP000311919"/>
    </source>
</evidence>
<dbReference type="Proteomes" id="UP000311919">
    <property type="component" value="Unassembled WGS sequence"/>
</dbReference>
<dbReference type="GO" id="GO:0015630">
    <property type="term" value="C:microtubule cytoskeleton"/>
    <property type="evidence" value="ECO:0007669"/>
    <property type="project" value="UniProtKB-UniRule"/>
</dbReference>
<sequence>MAGLVQQPQRFTHEEWTYSNNLKYRSAEKEREISQGLQNECDRFIEETAKRTEKTLKDVEKKFDQRIANIKYWKSEVNKKLQDITEETEILDEYFVRLRKTLEATEEPLHFAQQCLLSRERRTGIDLVHDDAQKELIKEIEIIKGAQAILQRTIEQAKEQLRLNRKVIYNLKKDSSDKLQAQQLDEYALSLKPTDDSLSGSTQLPKIVPHSFTPEEWQTFSINSIENGDRQLQNSHELRSIIDGVIQQVAADIKRQIEATNRALNKRISETRSSKAKLEEHLSAVIKEISDIEDTLHQLEKAIKDKDGILRLAGTRLGIRRERPNVELCRDPADFRLIQEVEEIKRDIEQLKQRLHAAHASLKALLRRQLDLEEEIQIKAATLFIDEVQCMGIRGSIKFTAF</sequence>
<dbReference type="PANTHER" id="PTHR19960">
    <property type="entry name" value="TEKTIN"/>
    <property type="match status" value="1"/>
</dbReference>
<comment type="subcellular location">
    <subcellularLocation>
        <location evidence="10">Cytoplasm</location>
        <location evidence="10">Cytoskeleton</location>
        <location evidence="10">Cilium axoneme</location>
    </subcellularLocation>
    <subcellularLocation>
        <location evidence="1">Cytoplasm</location>
        <location evidence="1">Cytoskeleton</location>
        <location evidence="1">Flagellum axoneme</location>
    </subcellularLocation>
</comment>
<dbReference type="OrthoDB" id="10054259at2759"/>
<keyword evidence="6 10" id="KW-0969">Cilium</keyword>
<evidence type="ECO:0000256" key="3">
    <source>
        <dbReference type="ARBA" id="ARBA00022490"/>
    </source>
</evidence>
<keyword evidence="13" id="KW-1185">Reference proteome</keyword>
<evidence type="ECO:0000256" key="7">
    <source>
        <dbReference type="ARBA" id="ARBA00023212"/>
    </source>
</evidence>
<comment type="function">
    <text evidence="9">Microtubule inner protein (MIP) part of the dynein-decorated doublet microtubules (DMTs) in cilia and flagellar axoneme. Forms filamentous polymers in the walls of ciliary and flagellar microtubules.</text>
</comment>
<dbReference type="AlphaFoldDB" id="A0A4Z2DU15"/>
<evidence type="ECO:0000256" key="10">
    <source>
        <dbReference type="RuleBase" id="RU367040"/>
    </source>
</evidence>
<organism evidence="12 13">
    <name type="scientific">Schistosoma japonicum</name>
    <name type="common">Blood fluke</name>
    <dbReference type="NCBI Taxonomy" id="6182"/>
    <lineage>
        <taxon>Eukaryota</taxon>
        <taxon>Metazoa</taxon>
        <taxon>Spiralia</taxon>
        <taxon>Lophotrochozoa</taxon>
        <taxon>Platyhelminthes</taxon>
        <taxon>Trematoda</taxon>
        <taxon>Digenea</taxon>
        <taxon>Strigeidida</taxon>
        <taxon>Schistosomatoidea</taxon>
        <taxon>Schistosomatidae</taxon>
        <taxon>Schistosoma</taxon>
    </lineage>
</organism>
<reference evidence="12 13" key="1">
    <citation type="submission" date="2019-03" db="EMBL/GenBank/DDBJ databases">
        <title>An improved genome assembly of the fluke Schistosoma japonicum.</title>
        <authorList>
            <person name="Hu W."/>
            <person name="Luo F."/>
            <person name="Yin M."/>
            <person name="Mo X."/>
            <person name="Sun C."/>
            <person name="Wu Q."/>
            <person name="Zhu B."/>
            <person name="Xiang M."/>
            <person name="Wang J."/>
            <person name="Wang Y."/>
            <person name="Zhang T."/>
            <person name="Xu B."/>
            <person name="Zheng H."/>
            <person name="Feng Z."/>
        </authorList>
    </citation>
    <scope>NUCLEOTIDE SEQUENCE [LARGE SCALE GENOMIC DNA]</scope>
    <source>
        <strain evidence="12">HuSjv2</strain>
        <tissue evidence="12">Worms</tissue>
    </source>
</reference>
<feature type="coiled-coil region" evidence="11">
    <location>
        <begin position="261"/>
        <end position="302"/>
    </location>
</feature>
<dbReference type="GO" id="GO:0060294">
    <property type="term" value="P:cilium movement involved in cell motility"/>
    <property type="evidence" value="ECO:0007669"/>
    <property type="project" value="UniProtKB-UniRule"/>
</dbReference>